<evidence type="ECO:0000313" key="5">
    <source>
        <dbReference type="Proteomes" id="UP001189429"/>
    </source>
</evidence>
<dbReference type="PANTHER" id="PTHR43943:SF15">
    <property type="entry name" value="DEHYDROGENASE_REDUCTASE MEMBER 2"/>
    <property type="match status" value="1"/>
</dbReference>
<name>A0ABN9PRD0_9DINO</name>
<comment type="similarity">
    <text evidence="1">Belongs to the short-chain dehydrogenases/reductases (SDR) family.</text>
</comment>
<dbReference type="Pfam" id="PF00106">
    <property type="entry name" value="adh_short"/>
    <property type="match status" value="1"/>
</dbReference>
<evidence type="ECO:0000256" key="1">
    <source>
        <dbReference type="ARBA" id="ARBA00006484"/>
    </source>
</evidence>
<dbReference type="Proteomes" id="UP001189429">
    <property type="component" value="Unassembled WGS sequence"/>
</dbReference>
<accession>A0ABN9PRD0</accession>
<evidence type="ECO:0000313" key="4">
    <source>
        <dbReference type="EMBL" id="CAK0794245.1"/>
    </source>
</evidence>
<dbReference type="InterPro" id="IPR002347">
    <property type="entry name" value="SDR_fam"/>
</dbReference>
<sequence>MHSCTAIFGVATLAGILFGLHELYPLEDHATWYYDQIHFIGLFTLAFLDGSRLRKGHGLELPQGQGLTGKVAVITGSTKGIGFQAARRFHSHGAHVVLSGRKRMDVDSAAAYVRSYSEAAGRAFGGTVADPARPRRFQVGARLRGRGVERIPCSRWRTFCLTLRSRQRSATAPPTRSTGCRPAGTAESWPRTIWATSF</sequence>
<dbReference type="InterPro" id="IPR036291">
    <property type="entry name" value="NAD(P)-bd_dom_sf"/>
</dbReference>
<feature type="compositionally biased region" description="Polar residues" evidence="2">
    <location>
        <begin position="168"/>
        <end position="178"/>
    </location>
</feature>
<feature type="signal peptide" evidence="3">
    <location>
        <begin position="1"/>
        <end position="19"/>
    </location>
</feature>
<proteinExistence type="inferred from homology"/>
<comment type="caution">
    <text evidence="4">The sequence shown here is derived from an EMBL/GenBank/DDBJ whole genome shotgun (WGS) entry which is preliminary data.</text>
</comment>
<dbReference type="EMBL" id="CAUYUJ010001113">
    <property type="protein sequence ID" value="CAK0794245.1"/>
    <property type="molecule type" value="Genomic_DNA"/>
</dbReference>
<feature type="region of interest" description="Disordered" evidence="2">
    <location>
        <begin position="167"/>
        <end position="186"/>
    </location>
</feature>
<organism evidence="4 5">
    <name type="scientific">Prorocentrum cordatum</name>
    <dbReference type="NCBI Taxonomy" id="2364126"/>
    <lineage>
        <taxon>Eukaryota</taxon>
        <taxon>Sar</taxon>
        <taxon>Alveolata</taxon>
        <taxon>Dinophyceae</taxon>
        <taxon>Prorocentrales</taxon>
        <taxon>Prorocentraceae</taxon>
        <taxon>Prorocentrum</taxon>
    </lineage>
</organism>
<dbReference type="SUPFAM" id="SSF51735">
    <property type="entry name" value="NAD(P)-binding Rossmann-fold domains"/>
    <property type="match status" value="1"/>
</dbReference>
<evidence type="ECO:0000256" key="2">
    <source>
        <dbReference type="SAM" id="MobiDB-lite"/>
    </source>
</evidence>
<protein>
    <recommendedName>
        <fullName evidence="6">Protochlorophyllide reductase</fullName>
    </recommendedName>
</protein>
<dbReference type="Gene3D" id="3.40.50.720">
    <property type="entry name" value="NAD(P)-binding Rossmann-like Domain"/>
    <property type="match status" value="1"/>
</dbReference>
<gene>
    <name evidence="4" type="ORF">PCOR1329_LOCUS4308</name>
</gene>
<keyword evidence="5" id="KW-1185">Reference proteome</keyword>
<keyword evidence="3" id="KW-0732">Signal</keyword>
<evidence type="ECO:0000256" key="3">
    <source>
        <dbReference type="SAM" id="SignalP"/>
    </source>
</evidence>
<feature type="chain" id="PRO_5045360379" description="Protochlorophyllide reductase" evidence="3">
    <location>
        <begin position="20"/>
        <end position="198"/>
    </location>
</feature>
<evidence type="ECO:0008006" key="6">
    <source>
        <dbReference type="Google" id="ProtNLM"/>
    </source>
</evidence>
<reference evidence="4" key="1">
    <citation type="submission" date="2023-10" db="EMBL/GenBank/DDBJ databases">
        <authorList>
            <person name="Chen Y."/>
            <person name="Shah S."/>
            <person name="Dougan E. K."/>
            <person name="Thang M."/>
            <person name="Chan C."/>
        </authorList>
    </citation>
    <scope>NUCLEOTIDE SEQUENCE [LARGE SCALE GENOMIC DNA]</scope>
</reference>
<dbReference type="PANTHER" id="PTHR43943">
    <property type="entry name" value="DEHYDROGENASE/REDUCTASE (SDR FAMILY) MEMBER 4"/>
    <property type="match status" value="1"/>
</dbReference>